<protein>
    <recommendedName>
        <fullName evidence="3 12">Cutinase</fullName>
        <ecNumber evidence="3 12">3.1.1.74</ecNumber>
    </recommendedName>
</protein>
<evidence type="ECO:0000256" key="3">
    <source>
        <dbReference type="ARBA" id="ARBA00013095"/>
    </source>
</evidence>
<evidence type="ECO:0000256" key="12">
    <source>
        <dbReference type="RuleBase" id="RU361263"/>
    </source>
</evidence>
<keyword evidence="5 12" id="KW-0964">Secreted</keyword>
<dbReference type="SUPFAM" id="SSF53474">
    <property type="entry name" value="alpha/beta-Hydrolases"/>
    <property type="match status" value="1"/>
</dbReference>
<dbReference type="PANTHER" id="PTHR48250:SF3">
    <property type="entry name" value="CUTINASE 1-RELATED"/>
    <property type="match status" value="1"/>
</dbReference>
<feature type="active site" description="Nucleophile" evidence="10">
    <location>
        <position position="134"/>
    </location>
</feature>
<dbReference type="EC" id="3.1.1.74" evidence="3 12"/>
<keyword evidence="8 11" id="KW-1015">Disulfide bond</keyword>
<evidence type="ECO:0000256" key="1">
    <source>
        <dbReference type="ARBA" id="ARBA00004613"/>
    </source>
</evidence>
<dbReference type="OrthoDB" id="2975078at2759"/>
<dbReference type="EMBL" id="KV460224">
    <property type="protein sequence ID" value="OBT97075.1"/>
    <property type="molecule type" value="Genomic_DNA"/>
</dbReference>
<dbReference type="PROSITE" id="PS00931">
    <property type="entry name" value="CUTINASE_2"/>
    <property type="match status" value="1"/>
</dbReference>
<evidence type="ECO:0000313" key="14">
    <source>
        <dbReference type="Proteomes" id="UP000091956"/>
    </source>
</evidence>
<evidence type="ECO:0000256" key="11">
    <source>
        <dbReference type="PIRSR" id="PIRSR611150-2"/>
    </source>
</evidence>
<evidence type="ECO:0000256" key="9">
    <source>
        <dbReference type="ARBA" id="ARBA00034045"/>
    </source>
</evidence>
<dbReference type="Gene3D" id="3.40.50.1820">
    <property type="entry name" value="alpha/beta hydrolase"/>
    <property type="match status" value="1"/>
</dbReference>
<keyword evidence="6 12" id="KW-0732">Signal</keyword>
<feature type="active site" evidence="10">
    <location>
        <position position="186"/>
    </location>
</feature>
<dbReference type="FunFam" id="3.40.50.1820:FF:000244">
    <property type="entry name" value="Cutinase"/>
    <property type="match status" value="1"/>
</dbReference>
<keyword evidence="4 12" id="KW-0719">Serine esterase</keyword>
<dbReference type="GeneID" id="28838265"/>
<dbReference type="Proteomes" id="UP000091956">
    <property type="component" value="Unassembled WGS sequence"/>
</dbReference>
<dbReference type="PROSITE" id="PS00155">
    <property type="entry name" value="CUTINASE_1"/>
    <property type="match status" value="1"/>
</dbReference>
<sequence length="218" mass="21860">MRTSTFLFTLLSVPLSLAAPTVIAIPEGGLNIRQSSDTRNDLTDGSACKAVTVIFARGTTESGNVGALVGPPFFSALATAIGTENLAVQGVDYPADIAGFLAGGDATGSKKMAELVGQAFTQCPDTKVVMSGYSQGGQLVHNAANQLSADNSAKVAAAVIFGDPDDGDAVGSIPAAKVDVICHAGDNICDGGIIILPAHLTYSMDAGAAAAFVKGKTG</sequence>
<dbReference type="GO" id="GO:0005576">
    <property type="term" value="C:extracellular region"/>
    <property type="evidence" value="ECO:0007669"/>
    <property type="project" value="UniProtKB-SubCell"/>
</dbReference>
<dbReference type="Pfam" id="PF01083">
    <property type="entry name" value="Cutinase"/>
    <property type="match status" value="1"/>
</dbReference>
<evidence type="ECO:0000256" key="8">
    <source>
        <dbReference type="ARBA" id="ARBA00023157"/>
    </source>
</evidence>
<dbReference type="InterPro" id="IPR000675">
    <property type="entry name" value="Cutinase/axe"/>
</dbReference>
<dbReference type="PANTHER" id="PTHR48250">
    <property type="entry name" value="CUTINASE 2-RELATED"/>
    <property type="match status" value="1"/>
</dbReference>
<dbReference type="InterPro" id="IPR043579">
    <property type="entry name" value="CUTINASE_2"/>
</dbReference>
<keyword evidence="7 12" id="KW-0378">Hydrolase</keyword>
<evidence type="ECO:0000256" key="4">
    <source>
        <dbReference type="ARBA" id="ARBA00022487"/>
    </source>
</evidence>
<feature type="chain" id="PRO_5008448133" description="Cutinase" evidence="12">
    <location>
        <begin position="19"/>
        <end position="218"/>
    </location>
</feature>
<dbReference type="GO" id="GO:0016052">
    <property type="term" value="P:carbohydrate catabolic process"/>
    <property type="evidence" value="ECO:0007669"/>
    <property type="project" value="TreeGrafter"/>
</dbReference>
<proteinExistence type="inferred from homology"/>
<gene>
    <name evidence="13" type="ORF">VE01_04879</name>
</gene>
<dbReference type="STRING" id="342668.A0A1B8GMK8"/>
<dbReference type="InterPro" id="IPR029058">
    <property type="entry name" value="AB_hydrolase_fold"/>
</dbReference>
<dbReference type="InterPro" id="IPR043580">
    <property type="entry name" value="CUTINASE_1"/>
</dbReference>
<evidence type="ECO:0000256" key="2">
    <source>
        <dbReference type="ARBA" id="ARBA00007534"/>
    </source>
</evidence>
<organism evidence="13 14">
    <name type="scientific">Pseudogymnoascus verrucosus</name>
    <dbReference type="NCBI Taxonomy" id="342668"/>
    <lineage>
        <taxon>Eukaryota</taxon>
        <taxon>Fungi</taxon>
        <taxon>Dikarya</taxon>
        <taxon>Ascomycota</taxon>
        <taxon>Pezizomycotina</taxon>
        <taxon>Leotiomycetes</taxon>
        <taxon>Thelebolales</taxon>
        <taxon>Thelebolaceae</taxon>
        <taxon>Pseudogymnoascus</taxon>
    </lineage>
</organism>
<dbReference type="PRINTS" id="PR00129">
    <property type="entry name" value="CUTINASE"/>
</dbReference>
<evidence type="ECO:0000256" key="10">
    <source>
        <dbReference type="PIRSR" id="PIRSR611150-1"/>
    </source>
</evidence>
<reference evidence="14" key="2">
    <citation type="journal article" date="2018" name="Nat. Commun.">
        <title>Extreme sensitivity to ultraviolet light in the fungal pathogen causing white-nose syndrome of bats.</title>
        <authorList>
            <person name="Palmer J.M."/>
            <person name="Drees K.P."/>
            <person name="Foster J.T."/>
            <person name="Lindner D.L."/>
        </authorList>
    </citation>
    <scope>NUCLEOTIDE SEQUENCE [LARGE SCALE GENOMIC DNA]</scope>
    <source>
        <strain evidence="14">UAMH 10579</strain>
    </source>
</reference>
<dbReference type="SMART" id="SM01110">
    <property type="entry name" value="Cutinase"/>
    <property type="match status" value="1"/>
</dbReference>
<evidence type="ECO:0000256" key="5">
    <source>
        <dbReference type="ARBA" id="ARBA00022525"/>
    </source>
</evidence>
<dbReference type="InterPro" id="IPR011150">
    <property type="entry name" value="Cutinase_monf"/>
</dbReference>
<comment type="subcellular location">
    <subcellularLocation>
        <location evidence="1 12">Secreted</location>
    </subcellularLocation>
</comment>
<comment type="similarity">
    <text evidence="2 12">Belongs to the cutinase family.</text>
</comment>
<comment type="catalytic activity">
    <reaction evidence="9 12">
        <text>cutin + H2O = cutin monomers.</text>
        <dbReference type="EC" id="3.1.1.74"/>
    </reaction>
</comment>
<reference evidence="13 14" key="1">
    <citation type="submission" date="2016-03" db="EMBL/GenBank/DDBJ databases">
        <title>Comparative genomics of Pseudogymnoascus destructans, the fungus causing white-nose syndrome of bats.</title>
        <authorList>
            <person name="Palmer J.M."/>
            <person name="Drees K.P."/>
            <person name="Foster J.T."/>
            <person name="Lindner D.L."/>
        </authorList>
    </citation>
    <scope>NUCLEOTIDE SEQUENCE [LARGE SCALE GENOMIC DNA]</scope>
    <source>
        <strain evidence="13 14">UAMH 10579</strain>
    </source>
</reference>
<keyword evidence="14" id="KW-1185">Reference proteome</keyword>
<evidence type="ECO:0000256" key="7">
    <source>
        <dbReference type="ARBA" id="ARBA00022801"/>
    </source>
</evidence>
<dbReference type="RefSeq" id="XP_018130808.1">
    <property type="nucleotide sequence ID" value="XM_018274347.1"/>
</dbReference>
<comment type="function">
    <text evidence="12">Catalyzes the hydrolysis of complex carboxylic polyesters found in the cell wall of plants. Degrades cutin, a macromolecule that forms the structure of the plant cuticle.</text>
</comment>
<dbReference type="AlphaFoldDB" id="A0A1B8GMK8"/>
<feature type="active site" description="Proton donor/acceptor" evidence="10">
    <location>
        <position position="199"/>
    </location>
</feature>
<name>A0A1B8GMK8_9PEZI</name>
<dbReference type="GO" id="GO:0050525">
    <property type="term" value="F:cutinase activity"/>
    <property type="evidence" value="ECO:0007669"/>
    <property type="project" value="UniProtKB-UniRule"/>
</dbReference>
<feature type="signal peptide" evidence="12">
    <location>
        <begin position="1"/>
        <end position="18"/>
    </location>
</feature>
<evidence type="ECO:0000256" key="6">
    <source>
        <dbReference type="ARBA" id="ARBA00022729"/>
    </source>
</evidence>
<evidence type="ECO:0000313" key="13">
    <source>
        <dbReference type="EMBL" id="OBT97075.1"/>
    </source>
</evidence>
<accession>A0A1B8GMK8</accession>
<feature type="disulfide bond" evidence="11">
    <location>
        <begin position="48"/>
        <end position="123"/>
    </location>
</feature>
<feature type="disulfide bond" evidence="11">
    <location>
        <begin position="182"/>
        <end position="189"/>
    </location>
</feature>